<organism evidence="2 3">
    <name type="scientific">Nocardia callitridis</name>
    <dbReference type="NCBI Taxonomy" id="648753"/>
    <lineage>
        <taxon>Bacteria</taxon>
        <taxon>Bacillati</taxon>
        <taxon>Actinomycetota</taxon>
        <taxon>Actinomycetes</taxon>
        <taxon>Mycobacteriales</taxon>
        <taxon>Nocardiaceae</taxon>
        <taxon>Nocardia</taxon>
    </lineage>
</organism>
<feature type="compositionally biased region" description="Polar residues" evidence="1">
    <location>
        <begin position="50"/>
        <end position="59"/>
    </location>
</feature>
<reference evidence="3" key="1">
    <citation type="journal article" date="2019" name="Int. J. Syst. Evol. Microbiol.">
        <title>The Global Catalogue of Microorganisms (GCM) 10K type strain sequencing project: providing services to taxonomists for standard genome sequencing and annotation.</title>
        <authorList>
            <consortium name="The Broad Institute Genomics Platform"/>
            <consortium name="The Broad Institute Genome Sequencing Center for Infectious Disease"/>
            <person name="Wu L."/>
            <person name="Ma J."/>
        </authorList>
    </citation>
    <scope>NUCLEOTIDE SEQUENCE [LARGE SCALE GENOMIC DNA]</scope>
    <source>
        <strain evidence="3">JCM 18298</strain>
    </source>
</reference>
<evidence type="ECO:0000313" key="3">
    <source>
        <dbReference type="Proteomes" id="UP001500603"/>
    </source>
</evidence>
<protein>
    <submittedName>
        <fullName evidence="2">Uncharacterized protein</fullName>
    </submittedName>
</protein>
<accession>A0ABP9K977</accession>
<gene>
    <name evidence="2" type="ORF">GCM10023318_24220</name>
</gene>
<feature type="compositionally biased region" description="Basic and acidic residues" evidence="1">
    <location>
        <begin position="8"/>
        <end position="22"/>
    </location>
</feature>
<name>A0ABP9K977_9NOCA</name>
<evidence type="ECO:0000256" key="1">
    <source>
        <dbReference type="SAM" id="MobiDB-lite"/>
    </source>
</evidence>
<sequence length="59" mass="6376">MAQCDSVSDEHTNPDGAERRPDATAVPAEAAERRPARPFDAQDDSIPDDNPTQQAEVGR</sequence>
<proteinExistence type="predicted"/>
<evidence type="ECO:0000313" key="2">
    <source>
        <dbReference type="EMBL" id="GAA5052067.1"/>
    </source>
</evidence>
<dbReference type="EMBL" id="BAABJM010000002">
    <property type="protein sequence ID" value="GAA5052067.1"/>
    <property type="molecule type" value="Genomic_DNA"/>
</dbReference>
<comment type="caution">
    <text evidence="2">The sequence shown here is derived from an EMBL/GenBank/DDBJ whole genome shotgun (WGS) entry which is preliminary data.</text>
</comment>
<dbReference type="Proteomes" id="UP001500603">
    <property type="component" value="Unassembled WGS sequence"/>
</dbReference>
<keyword evidence="3" id="KW-1185">Reference proteome</keyword>
<feature type="region of interest" description="Disordered" evidence="1">
    <location>
        <begin position="1"/>
        <end position="59"/>
    </location>
</feature>